<evidence type="ECO:0000313" key="6">
    <source>
        <dbReference type="EMBL" id="CAE2224032.1"/>
    </source>
</evidence>
<dbReference type="InterPro" id="IPR011993">
    <property type="entry name" value="PH-like_dom_sf"/>
</dbReference>
<dbReference type="GO" id="GO:0005829">
    <property type="term" value="C:cytosol"/>
    <property type="evidence" value="ECO:0007669"/>
    <property type="project" value="TreeGrafter"/>
</dbReference>
<dbReference type="PANTHER" id="PTHR21399">
    <property type="entry name" value="CHLORIDE CONDUCTANCE REGULATORY PROTEIN ICLN"/>
    <property type="match status" value="1"/>
</dbReference>
<feature type="compositionally biased region" description="Acidic residues" evidence="5">
    <location>
        <begin position="141"/>
        <end position="154"/>
    </location>
</feature>
<evidence type="ECO:0000256" key="1">
    <source>
        <dbReference type="ARBA" id="ARBA00004123"/>
    </source>
</evidence>
<evidence type="ECO:0000256" key="3">
    <source>
        <dbReference type="ARBA" id="ARBA00022490"/>
    </source>
</evidence>
<evidence type="ECO:0000256" key="4">
    <source>
        <dbReference type="ARBA" id="ARBA00023242"/>
    </source>
</evidence>
<dbReference type="GO" id="GO:0034715">
    <property type="term" value="C:pICln-Sm protein complex"/>
    <property type="evidence" value="ECO:0007669"/>
    <property type="project" value="TreeGrafter"/>
</dbReference>
<dbReference type="Pfam" id="PF03517">
    <property type="entry name" value="Voldacs"/>
    <property type="match status" value="1"/>
</dbReference>
<dbReference type="GO" id="GO:0005681">
    <property type="term" value="C:spliceosomal complex"/>
    <property type="evidence" value="ECO:0007669"/>
    <property type="project" value="TreeGrafter"/>
</dbReference>
<proteinExistence type="predicted"/>
<dbReference type="GO" id="GO:0045292">
    <property type="term" value="P:mRNA cis splicing, via spliceosome"/>
    <property type="evidence" value="ECO:0007669"/>
    <property type="project" value="TreeGrafter"/>
</dbReference>
<accession>A0A7S4IB36</accession>
<dbReference type="GO" id="GO:0000387">
    <property type="term" value="P:spliceosomal snRNP assembly"/>
    <property type="evidence" value="ECO:0007669"/>
    <property type="project" value="TreeGrafter"/>
</dbReference>
<dbReference type="InterPro" id="IPR039924">
    <property type="entry name" value="ICln/Lot5/Saf5"/>
</dbReference>
<comment type="subcellular location">
    <subcellularLocation>
        <location evidence="2">Cytoplasm</location>
    </subcellularLocation>
    <subcellularLocation>
        <location evidence="1">Nucleus</location>
    </subcellularLocation>
</comment>
<reference evidence="6" key="1">
    <citation type="submission" date="2021-01" db="EMBL/GenBank/DDBJ databases">
        <authorList>
            <person name="Corre E."/>
            <person name="Pelletier E."/>
            <person name="Niang G."/>
            <person name="Scheremetjew M."/>
            <person name="Finn R."/>
            <person name="Kale V."/>
            <person name="Holt S."/>
            <person name="Cochrane G."/>
            <person name="Meng A."/>
            <person name="Brown T."/>
            <person name="Cohen L."/>
        </authorList>
    </citation>
    <scope>NUCLEOTIDE SEQUENCE</scope>
    <source>
        <strain evidence="6">DIVA3 518/3/11/1/6</strain>
    </source>
</reference>
<gene>
    <name evidence="6" type="ORF">VSP0166_LOCUS10360</name>
</gene>
<evidence type="ECO:0008006" key="7">
    <source>
        <dbReference type="Google" id="ProtNLM"/>
    </source>
</evidence>
<evidence type="ECO:0000256" key="2">
    <source>
        <dbReference type="ARBA" id="ARBA00004496"/>
    </source>
</evidence>
<dbReference type="PANTHER" id="PTHR21399:SF0">
    <property type="entry name" value="METHYLOSOME SUBUNIT PICLN"/>
    <property type="match status" value="1"/>
</dbReference>
<evidence type="ECO:0000256" key="5">
    <source>
        <dbReference type="SAM" id="MobiDB-lite"/>
    </source>
</evidence>
<keyword evidence="4" id="KW-0539">Nucleus</keyword>
<feature type="region of interest" description="Disordered" evidence="5">
    <location>
        <begin position="124"/>
        <end position="154"/>
    </location>
</feature>
<protein>
    <recommendedName>
        <fullName evidence="7">Chloride conductance regulatory protein ICln</fullName>
    </recommendedName>
</protein>
<dbReference type="AlphaFoldDB" id="A0A7S4IB36"/>
<organism evidence="6">
    <name type="scientific">Vannella robusta</name>
    <dbReference type="NCBI Taxonomy" id="1487602"/>
    <lineage>
        <taxon>Eukaryota</taxon>
        <taxon>Amoebozoa</taxon>
        <taxon>Discosea</taxon>
        <taxon>Flabellinia</taxon>
        <taxon>Vannellidae</taxon>
        <taxon>Vannella</taxon>
    </lineage>
</organism>
<keyword evidence="3" id="KW-0963">Cytoplasm</keyword>
<name>A0A7S4IB36_9EUKA</name>
<dbReference type="Gene3D" id="2.30.29.30">
    <property type="entry name" value="Pleckstrin-homology domain (PH domain)/Phosphotyrosine-binding domain (PTB)"/>
    <property type="match status" value="1"/>
</dbReference>
<dbReference type="EMBL" id="HBKP01014573">
    <property type="protein sequence ID" value="CAE2224032.1"/>
    <property type="molecule type" value="Transcribed_RNA"/>
</dbReference>
<sequence length="154" mass="17162">MPVVEHVEVGPTGDLQLMQGEVTRLTQPNVKQYSPYTDVQTLGVLVITNMRVVWLNKEAPSNGSSYSFRDISMHAVAPASESFDKACLYCHLDTEDVTELRFVPEDSTSLQNIYEAFCQGAMDNPDFDEEDPADAWISSAMDDDDIEEGQFDDA</sequence>